<dbReference type="AlphaFoldDB" id="C0DU44"/>
<dbReference type="Proteomes" id="UP000005837">
    <property type="component" value="Unassembled WGS sequence"/>
</dbReference>
<dbReference type="HOGENOM" id="CLU_3006982_0_0_4"/>
<name>C0DU44_EIKCO</name>
<evidence type="ECO:0000313" key="1">
    <source>
        <dbReference type="EMBL" id="EEG24242.1"/>
    </source>
</evidence>
<evidence type="ECO:0000313" key="2">
    <source>
        <dbReference type="Proteomes" id="UP000005837"/>
    </source>
</evidence>
<reference evidence="1 2" key="1">
    <citation type="submission" date="2009-01" db="EMBL/GenBank/DDBJ databases">
        <authorList>
            <person name="Fulton L."/>
            <person name="Clifton S."/>
            <person name="Chinwalla A.T."/>
            <person name="Mitreva M."/>
            <person name="Sodergren E."/>
            <person name="Weinstock G."/>
            <person name="Clifton S."/>
            <person name="Dooling D.J."/>
            <person name="Fulton B."/>
            <person name="Minx P."/>
            <person name="Pepin K.H."/>
            <person name="Johnson M."/>
            <person name="Bhonagiri V."/>
            <person name="Nash W.E."/>
            <person name="Mardis E.R."/>
            <person name="Wilson R.K."/>
        </authorList>
    </citation>
    <scope>NUCLEOTIDE SEQUENCE [LARGE SCALE GENOMIC DNA]</scope>
    <source>
        <strain evidence="1 2">ATCC 23834</strain>
    </source>
</reference>
<protein>
    <submittedName>
        <fullName evidence="1">Uncharacterized protein</fullName>
    </submittedName>
</protein>
<comment type="caution">
    <text evidence="1">The sequence shown here is derived from an EMBL/GenBank/DDBJ whole genome shotgun (WGS) entry which is preliminary data.</text>
</comment>
<gene>
    <name evidence="1" type="ORF">EIKCOROL_00875</name>
</gene>
<accession>C0DU44</accession>
<organism evidence="1 2">
    <name type="scientific">Eikenella corrodens ATCC 23834</name>
    <dbReference type="NCBI Taxonomy" id="546274"/>
    <lineage>
        <taxon>Bacteria</taxon>
        <taxon>Pseudomonadati</taxon>
        <taxon>Pseudomonadota</taxon>
        <taxon>Betaproteobacteria</taxon>
        <taxon>Neisseriales</taxon>
        <taxon>Neisseriaceae</taxon>
        <taxon>Eikenella</taxon>
    </lineage>
</organism>
<dbReference type="EMBL" id="ACEA01000017">
    <property type="protein sequence ID" value="EEG24242.1"/>
    <property type="molecule type" value="Genomic_DNA"/>
</dbReference>
<sequence>MKYRIVKEQFALKQTIFLNLKRLWRFKNRYAMMEMQHSFSQIYLKGARYAPRQTSV</sequence>
<proteinExistence type="predicted"/>